<dbReference type="Proteomes" id="UP001172681">
    <property type="component" value="Unassembled WGS sequence"/>
</dbReference>
<accession>A0AA38Y636</accession>
<feature type="region of interest" description="Disordered" evidence="1">
    <location>
        <begin position="43"/>
        <end position="80"/>
    </location>
</feature>
<dbReference type="AlphaFoldDB" id="A0AA38Y636"/>
<comment type="caution">
    <text evidence="2">The sequence shown here is derived from an EMBL/GenBank/DDBJ whole genome shotgun (WGS) entry which is preliminary data.</text>
</comment>
<organism evidence="2 3">
    <name type="scientific">Knufia peltigerae</name>
    <dbReference type="NCBI Taxonomy" id="1002370"/>
    <lineage>
        <taxon>Eukaryota</taxon>
        <taxon>Fungi</taxon>
        <taxon>Dikarya</taxon>
        <taxon>Ascomycota</taxon>
        <taxon>Pezizomycotina</taxon>
        <taxon>Eurotiomycetes</taxon>
        <taxon>Chaetothyriomycetidae</taxon>
        <taxon>Chaetothyriales</taxon>
        <taxon>Trichomeriaceae</taxon>
        <taxon>Knufia</taxon>
    </lineage>
</organism>
<evidence type="ECO:0000313" key="2">
    <source>
        <dbReference type="EMBL" id="KAJ9636923.1"/>
    </source>
</evidence>
<evidence type="ECO:0000313" key="3">
    <source>
        <dbReference type="Proteomes" id="UP001172681"/>
    </source>
</evidence>
<name>A0AA38Y636_9EURO</name>
<protein>
    <submittedName>
        <fullName evidence="2">Uncharacterized protein</fullName>
    </submittedName>
</protein>
<feature type="region of interest" description="Disordered" evidence="1">
    <location>
        <begin position="136"/>
        <end position="227"/>
    </location>
</feature>
<reference evidence="2" key="1">
    <citation type="submission" date="2022-10" db="EMBL/GenBank/DDBJ databases">
        <title>Culturing micro-colonial fungi from biological soil crusts in the Mojave desert and describing Neophaeococcomyces mojavensis, and introducing the new genera and species Taxawa tesnikishii.</title>
        <authorList>
            <person name="Kurbessoian T."/>
            <person name="Stajich J.E."/>
        </authorList>
    </citation>
    <scope>NUCLEOTIDE SEQUENCE</scope>
    <source>
        <strain evidence="2">TK_35</strain>
    </source>
</reference>
<dbReference type="EMBL" id="JAPDRN010000027">
    <property type="protein sequence ID" value="KAJ9636923.1"/>
    <property type="molecule type" value="Genomic_DNA"/>
</dbReference>
<proteinExistence type="predicted"/>
<feature type="compositionally biased region" description="Polar residues" evidence="1">
    <location>
        <begin position="187"/>
        <end position="199"/>
    </location>
</feature>
<keyword evidence="3" id="KW-1185">Reference proteome</keyword>
<sequence>MAGSNDDSAFIEFVSNNINALNQIDHAVARKFGLPPYPSFDDLLNHDRRSPSSGLANPVTRPTSNVVREPQRLPMGQSNQDHQGYRFISERGVRNMSVPQTSSMSRRNRDLLGHCELVQRPTQQGRLSIVQNNRDHQGHTIPVTGVSNMPIPQSPPMGPGVSNNTSDDDAQPEANGDFLAQLPQPPFNTLGTPVANSRSSRYDQVPSSRQVDPATRRRNVSQAPAISNASHRINGYLNTWQAINVDRQNDITDVGGNLPRAPAAEQGVTRGVNLQKRKGNDDDEIEGLNPPVANTEETTAAKRQRLEAPGNSRELPGFPSSKDPLPADWTLELIVTKYPNHTLVPSVLDAFTQYFWTGGDIYKSFSPEVCQAWNQVFPGQGANALHKRLISRWRKMGIPSLTSLLHAPKMVRCFNNGTEYFGKSNPGNLDLNPRAPKKPIKKE</sequence>
<gene>
    <name evidence="2" type="ORF">H2204_005069</name>
</gene>
<feature type="region of interest" description="Disordered" evidence="1">
    <location>
        <begin position="268"/>
        <end position="321"/>
    </location>
</feature>
<feature type="compositionally biased region" description="Polar residues" evidence="1">
    <location>
        <begin position="51"/>
        <end position="66"/>
    </location>
</feature>
<evidence type="ECO:0000256" key="1">
    <source>
        <dbReference type="SAM" id="MobiDB-lite"/>
    </source>
</evidence>